<dbReference type="EMBL" id="UFAJ01000426">
    <property type="protein sequence ID" value="SSD60703.1"/>
    <property type="molecule type" value="Genomic_DNA"/>
</dbReference>
<keyword evidence="3" id="KW-1185">Reference proteome</keyword>
<feature type="compositionally biased region" description="Basic and acidic residues" evidence="1">
    <location>
        <begin position="122"/>
        <end position="135"/>
    </location>
</feature>
<dbReference type="InterPro" id="IPR029021">
    <property type="entry name" value="Prot-tyrosine_phosphatase-like"/>
</dbReference>
<name>A0A376B7P3_9ASCO</name>
<organism evidence="2 3">
    <name type="scientific">Saccharomycodes ludwigii</name>
    <dbReference type="NCBI Taxonomy" id="36035"/>
    <lineage>
        <taxon>Eukaryota</taxon>
        <taxon>Fungi</taxon>
        <taxon>Dikarya</taxon>
        <taxon>Ascomycota</taxon>
        <taxon>Saccharomycotina</taxon>
        <taxon>Saccharomycetes</taxon>
        <taxon>Saccharomycodales</taxon>
        <taxon>Saccharomycodaceae</taxon>
        <taxon>Saccharomycodes</taxon>
    </lineage>
</organism>
<evidence type="ECO:0000256" key="1">
    <source>
        <dbReference type="SAM" id="MobiDB-lite"/>
    </source>
</evidence>
<feature type="region of interest" description="Disordered" evidence="1">
    <location>
        <begin position="106"/>
        <end position="139"/>
    </location>
</feature>
<evidence type="ECO:0000313" key="3">
    <source>
        <dbReference type="Proteomes" id="UP000262825"/>
    </source>
</evidence>
<dbReference type="AlphaFoldDB" id="A0A376B7P3"/>
<dbReference type="Gene3D" id="3.90.190.10">
    <property type="entry name" value="Protein tyrosine phosphatase superfamily"/>
    <property type="match status" value="1"/>
</dbReference>
<dbReference type="VEuPathDB" id="FungiDB:SCODWIG_02464"/>
<dbReference type="PANTHER" id="PTHR31126">
    <property type="entry name" value="TYROSINE-PROTEIN PHOSPHATASE"/>
    <property type="match status" value="1"/>
</dbReference>
<dbReference type="OrthoDB" id="6375174at2759"/>
<gene>
    <name evidence="2" type="ORF">SCODWIG_02464</name>
</gene>
<protein>
    <recommendedName>
        <fullName evidence="4">Tyrosine-protein phosphatase OCA6</fullName>
    </recommendedName>
</protein>
<dbReference type="SUPFAM" id="SSF52799">
    <property type="entry name" value="(Phosphotyrosine protein) phosphatases II"/>
    <property type="match status" value="1"/>
</dbReference>
<dbReference type="Proteomes" id="UP000262825">
    <property type="component" value="Unassembled WGS sequence"/>
</dbReference>
<dbReference type="Pfam" id="PF03162">
    <property type="entry name" value="Y_phosphatase2"/>
    <property type="match status" value="2"/>
</dbReference>
<proteinExistence type="predicted"/>
<evidence type="ECO:0000313" key="2">
    <source>
        <dbReference type="EMBL" id="SSD60703.1"/>
    </source>
</evidence>
<dbReference type="GO" id="GO:0016791">
    <property type="term" value="F:phosphatase activity"/>
    <property type="evidence" value="ECO:0007669"/>
    <property type="project" value="TreeGrafter"/>
</dbReference>
<dbReference type="PANTHER" id="PTHR31126:SF14">
    <property type="entry name" value="TYROSINE-PROTEIN PHOSPHATASE OCA6-RELATED"/>
    <property type="match status" value="1"/>
</dbReference>
<sequence>MTNSSSYVVPLKYAQVQPKLYRGSYPKEHNLPFLKALKLKTIVSLIPGPLSEENDPIIYKFVKDNNINCVHIPCKGAKDKKKDKKDKKVKERIKQTNDTEFSNILGNSKDGAIESNGNINKTEAEKSKKEEDNKKALKKVKRRDKSVPLTNEDIYDILQVLLIKKNYPIYIHCSNGELITSIAIACLRKMSYWSSVSIFNEFLQFSGNINVHERKFIEEFNANGFVPKDKNQEHYVEWITRREGWAGPRRLKFYSV</sequence>
<accession>A0A376B7P3</accession>
<reference evidence="3" key="1">
    <citation type="submission" date="2018-06" db="EMBL/GenBank/DDBJ databases">
        <authorList>
            <person name="Guldener U."/>
        </authorList>
    </citation>
    <scope>NUCLEOTIDE SEQUENCE [LARGE SCALE GENOMIC DNA]</scope>
    <source>
        <strain evidence="3">UTAD17</strain>
    </source>
</reference>
<dbReference type="InterPro" id="IPR004861">
    <property type="entry name" value="Siw14-like"/>
</dbReference>
<evidence type="ECO:0008006" key="4">
    <source>
        <dbReference type="Google" id="ProtNLM"/>
    </source>
</evidence>